<dbReference type="Pfam" id="PF07705">
    <property type="entry name" value="CARDB"/>
    <property type="match status" value="1"/>
</dbReference>
<evidence type="ECO:0000313" key="5">
    <source>
        <dbReference type="Proteomes" id="UP000176901"/>
    </source>
</evidence>
<dbReference type="STRING" id="1802451.A3C82_00220"/>
<dbReference type="InterPro" id="IPR036366">
    <property type="entry name" value="PGBDSf"/>
</dbReference>
<gene>
    <name evidence="4" type="ORF">A3C82_00220</name>
</gene>
<keyword evidence="1" id="KW-0175">Coiled coil</keyword>
<dbReference type="GO" id="GO:0000272">
    <property type="term" value="P:polysaccharide catabolic process"/>
    <property type="evidence" value="ECO:0007669"/>
    <property type="project" value="InterPro"/>
</dbReference>
<accession>A0A1G2R3A7</accession>
<dbReference type="Gene3D" id="1.10.101.10">
    <property type="entry name" value="PGBD-like superfamily/PGBD"/>
    <property type="match status" value="1"/>
</dbReference>
<evidence type="ECO:0000256" key="2">
    <source>
        <dbReference type="SAM" id="MobiDB-lite"/>
    </source>
</evidence>
<reference evidence="4 5" key="1">
    <citation type="journal article" date="2016" name="Nat. Commun.">
        <title>Thousands of microbial genomes shed light on interconnected biogeochemical processes in an aquifer system.</title>
        <authorList>
            <person name="Anantharaman K."/>
            <person name="Brown C.T."/>
            <person name="Hug L.A."/>
            <person name="Sharon I."/>
            <person name="Castelle C.J."/>
            <person name="Probst A.J."/>
            <person name="Thomas B.C."/>
            <person name="Singh A."/>
            <person name="Wilkins M.J."/>
            <person name="Karaoz U."/>
            <person name="Brodie E.L."/>
            <person name="Williams K.H."/>
            <person name="Hubbard S.S."/>
            <person name="Banfield J.F."/>
        </authorList>
    </citation>
    <scope>NUCLEOTIDE SEQUENCE [LARGE SCALE GENOMIC DNA]</scope>
</reference>
<dbReference type="Pfam" id="PF00404">
    <property type="entry name" value="Dockerin_1"/>
    <property type="match status" value="1"/>
</dbReference>
<feature type="region of interest" description="Disordered" evidence="2">
    <location>
        <begin position="157"/>
        <end position="180"/>
    </location>
</feature>
<name>A0A1G2R3A7_9BACT</name>
<feature type="coiled-coil region" evidence="1">
    <location>
        <begin position="32"/>
        <end position="59"/>
    </location>
</feature>
<dbReference type="Proteomes" id="UP000176901">
    <property type="component" value="Unassembled WGS sequence"/>
</dbReference>
<evidence type="ECO:0000259" key="3">
    <source>
        <dbReference type="PROSITE" id="PS51766"/>
    </source>
</evidence>
<feature type="domain" description="Dockerin" evidence="3">
    <location>
        <begin position="960"/>
        <end position="1027"/>
    </location>
</feature>
<organism evidence="4 5">
    <name type="scientific">Candidatus Wildermuthbacteria bacterium RIFCSPHIGHO2_02_FULL_47_12</name>
    <dbReference type="NCBI Taxonomy" id="1802451"/>
    <lineage>
        <taxon>Bacteria</taxon>
        <taxon>Candidatus Wildermuthiibacteriota</taxon>
    </lineage>
</organism>
<comment type="caution">
    <text evidence="4">The sequence shown here is derived from an EMBL/GenBank/DDBJ whole genome shotgun (WGS) entry which is preliminary data.</text>
</comment>
<dbReference type="Gene3D" id="2.60.40.10">
    <property type="entry name" value="Immunoglobulins"/>
    <property type="match status" value="2"/>
</dbReference>
<dbReference type="InterPro" id="IPR013783">
    <property type="entry name" value="Ig-like_fold"/>
</dbReference>
<evidence type="ECO:0000256" key="1">
    <source>
        <dbReference type="SAM" id="Coils"/>
    </source>
</evidence>
<proteinExistence type="predicted"/>
<dbReference type="CDD" id="cd14256">
    <property type="entry name" value="Dockerin_I"/>
    <property type="match status" value="1"/>
</dbReference>
<dbReference type="Gene3D" id="1.10.1330.10">
    <property type="entry name" value="Dockerin domain"/>
    <property type="match status" value="1"/>
</dbReference>
<feature type="compositionally biased region" description="Pro residues" evidence="2">
    <location>
        <begin position="157"/>
        <end position="178"/>
    </location>
</feature>
<sequence>MSFRKLVFVIAFLGVLVGGFFMDAQPAQAATVQELRAMIAALQAQIRELQAQLQLQGETTTAWCHTFNTNLRIGDVSEEVTALQIALQKDGLINEEIASNEFEEKIASAVVGFQEKYKSDVLTPYRLARGTGFVGVSTRAKLNKLYGCSASTVRPVPPVTVTPTPTPTPAPTPAPTPTPTKTSITVLSPNGGETWNLGSTQTVRWEGTRYQKGYDASFVLIDSTKIYGLNQISIGFVVDHNEATISIPSFLTPGSYQLQMTMIANGVRVNDASNGYINIVASTTTTSSITVLSPKSGDQWKEGEIHSITWSTNNFTEEVKKGSQVLVDLEGYDIEKNKINPKLEYAYGYPYGHNPNNPIYRLAFTNLIGGYVNQSDSNRFSWEWNMPKDLSARFVEKPVFYRAVVETQAYPSSKNTFTARSDYFSIVSATATTPSVTSVSPTSGAANDTITVYGKNLVDTLPSGITIEFLKNGLSKGTIGSQHVSVQPDGLFLKFKLIGLFVENTEPGTYQIRVINDKGKSDTLNFSITPASTPSITVLSPNGGEQWVAGQTYPIKWQAKNVAMVYIKLCALTPLLERGYTCRALSGIPDVGIDASTSMFNWSIDPNDPFVPCNGGCKIEINEVRNGVMSEIFDASDSYFSIVSATTTTNTPLTCDQLKTAPASYPKFDLCKNQGFDKVCFNKYNYEYQGCGKSSLYNDCTIQNVNAEKNIWCDTGLIYGGADLYPTPITTPSVAGSIKPGNQVYFDSGIGNKGTAPTDVFNIKWFVDDVQVGYGSHSGLAPKTVVMDGNSQYWWTAKEGTHTIKFVVDADNHAKESDETNNTVSTTITVSPAVVSPSITVLSPNGGEQWVVGSEATITWNTQGYSSGTVVQIGLRDNRYSPVFGSGEGTIANTTNTGSYTFIIPASLDVLSGGTLGGTNIYSIALYVGGGLGFDTSNAPFSIVSAKRASPCNLSSDPLVDRYIGDVTGDGYVSQEDIDNLQKYIAGTLTGAVFTTKGDVNGDGAINSLDVTLTERYIAGLENTFPVCTATP</sequence>
<dbReference type="SUPFAM" id="SSF63446">
    <property type="entry name" value="Type I dockerin domain"/>
    <property type="match status" value="1"/>
</dbReference>
<dbReference type="InterPro" id="IPR011635">
    <property type="entry name" value="CARDB"/>
</dbReference>
<dbReference type="EMBL" id="MHTW01000015">
    <property type="protein sequence ID" value="OHA67273.1"/>
    <property type="molecule type" value="Genomic_DNA"/>
</dbReference>
<dbReference type="InterPro" id="IPR016134">
    <property type="entry name" value="Dockerin_dom"/>
</dbReference>
<protein>
    <recommendedName>
        <fullName evidence="3">Dockerin domain-containing protein</fullName>
    </recommendedName>
</protein>
<dbReference type="InterPro" id="IPR036439">
    <property type="entry name" value="Dockerin_dom_sf"/>
</dbReference>
<dbReference type="InterPro" id="IPR002105">
    <property type="entry name" value="Dockerin_1_rpt"/>
</dbReference>
<evidence type="ECO:0000313" key="4">
    <source>
        <dbReference type="EMBL" id="OHA67273.1"/>
    </source>
</evidence>
<dbReference type="AlphaFoldDB" id="A0A1G2R3A7"/>
<dbReference type="PROSITE" id="PS51766">
    <property type="entry name" value="DOCKERIN"/>
    <property type="match status" value="1"/>
</dbReference>
<dbReference type="GO" id="GO:0004553">
    <property type="term" value="F:hydrolase activity, hydrolyzing O-glycosyl compounds"/>
    <property type="evidence" value="ECO:0007669"/>
    <property type="project" value="InterPro"/>
</dbReference>